<dbReference type="GO" id="GO:0050901">
    <property type="term" value="P:leukocyte tethering or rolling"/>
    <property type="evidence" value="ECO:0007669"/>
    <property type="project" value="TreeGrafter"/>
</dbReference>
<name>A0A8B7RUB0_HIPAR</name>
<dbReference type="AlphaFoldDB" id="A0A8B7RUB0"/>
<keyword evidence="2" id="KW-1133">Transmembrane helix</keyword>
<feature type="chain" id="PRO_5034732317" evidence="3">
    <location>
        <begin position="18"/>
        <end position="456"/>
    </location>
</feature>
<dbReference type="OrthoDB" id="8927116at2759"/>
<feature type="transmembrane region" description="Helical" evidence="2">
    <location>
        <begin position="366"/>
        <end position="390"/>
    </location>
</feature>
<keyword evidence="2" id="KW-0472">Membrane</keyword>
<evidence type="ECO:0000256" key="1">
    <source>
        <dbReference type="SAM" id="MobiDB-lite"/>
    </source>
</evidence>
<protein>
    <submittedName>
        <fullName evidence="5">P-selectin glycoprotein ligand 1 isoform X2</fullName>
    </submittedName>
</protein>
<evidence type="ECO:0000313" key="5">
    <source>
        <dbReference type="RefSeq" id="XP_019504614.1"/>
    </source>
</evidence>
<dbReference type="PANTHER" id="PTHR17384:SF7">
    <property type="entry name" value="P-SELECTIN GLYCOPROTEIN LIGAND 1"/>
    <property type="match status" value="1"/>
</dbReference>
<evidence type="ECO:0000256" key="3">
    <source>
        <dbReference type="SAM" id="SignalP"/>
    </source>
</evidence>
<feature type="region of interest" description="Disordered" evidence="1">
    <location>
        <begin position="420"/>
        <end position="456"/>
    </location>
</feature>
<dbReference type="GO" id="GO:0005886">
    <property type="term" value="C:plasma membrane"/>
    <property type="evidence" value="ECO:0007669"/>
    <property type="project" value="TreeGrafter"/>
</dbReference>
<feature type="region of interest" description="Disordered" evidence="1">
    <location>
        <begin position="23"/>
        <end position="42"/>
    </location>
</feature>
<dbReference type="InterPro" id="IPR026195">
    <property type="entry name" value="PSGL-1"/>
</dbReference>
<accession>A0A8B7RUB0</accession>
<gene>
    <name evidence="5" type="primary">SELPLG</name>
</gene>
<evidence type="ECO:0000313" key="4">
    <source>
        <dbReference type="Proteomes" id="UP000694851"/>
    </source>
</evidence>
<dbReference type="RefSeq" id="XP_019504614.1">
    <property type="nucleotide sequence ID" value="XM_019649069.1"/>
</dbReference>
<keyword evidence="2" id="KW-0812">Transmembrane</keyword>
<dbReference type="PANTHER" id="PTHR17384">
    <property type="entry name" value="P-SELECTIN GLYCOPROTEIN LIGAND-1"/>
    <property type="match status" value="1"/>
</dbReference>
<feature type="region of interest" description="Disordered" evidence="1">
    <location>
        <begin position="323"/>
        <end position="353"/>
    </location>
</feature>
<dbReference type="CTD" id="6404"/>
<feature type="signal peptide" evidence="3">
    <location>
        <begin position="1"/>
        <end position="17"/>
    </location>
</feature>
<dbReference type="GeneID" id="109386157"/>
<evidence type="ECO:0000256" key="2">
    <source>
        <dbReference type="SAM" id="Phobius"/>
    </source>
</evidence>
<sequence>MPLQFLLLLTLLGPGSSLQLWESREDGAKESPGPLLARGRRQVSTDNFNDEYDYHTDAPEMLDSSTEAVTLSPKLQAMMGKLGQRDSAGTGTPGLATLEVATGNSADLDAGRTAIGNLSTELATQGIPVTLGPLTKELVTTIPPTMESLSTALATTKALAMVPAATEALPMKSTVMEALSTGPAATEVLTTQPAATEARTMQPTATEALTTQPAATEALTTQPAATEALTTEPAATEALTVESTVMALSTGPAATEVLTTQPAATEARTTQPAATEALTVKSTIMEALSTGPAATKAPSTEPATTRGLTTALLMFSHPHRGTTVSASNSTDSFINHERKSPGLSSQTSVAPSPTGGPDYISVKQCLLAILILALVATVFLVCTVVLAVRLSRKSHMYPIRNYSPTEMVCISSLLPERGEGPTATANGSLPAKSHLLKEEPGEDREGDDLTLHSFLP</sequence>
<organism evidence="4 5">
    <name type="scientific">Hipposideros armiger</name>
    <name type="common">Great Himalayan leaf-nosed bat</name>
    <dbReference type="NCBI Taxonomy" id="186990"/>
    <lineage>
        <taxon>Eukaryota</taxon>
        <taxon>Metazoa</taxon>
        <taxon>Chordata</taxon>
        <taxon>Craniata</taxon>
        <taxon>Vertebrata</taxon>
        <taxon>Euteleostomi</taxon>
        <taxon>Mammalia</taxon>
        <taxon>Eutheria</taxon>
        <taxon>Laurasiatheria</taxon>
        <taxon>Chiroptera</taxon>
        <taxon>Yinpterochiroptera</taxon>
        <taxon>Rhinolophoidea</taxon>
        <taxon>Hipposideridae</taxon>
        <taxon>Hipposideros</taxon>
    </lineage>
</organism>
<reference evidence="5" key="1">
    <citation type="submission" date="2025-08" db="UniProtKB">
        <authorList>
            <consortium name="RefSeq"/>
        </authorList>
    </citation>
    <scope>IDENTIFICATION</scope>
    <source>
        <tissue evidence="5">Muscle</tissue>
    </source>
</reference>
<keyword evidence="3" id="KW-0732">Signal</keyword>
<dbReference type="Proteomes" id="UP000694851">
    <property type="component" value="Unplaced"/>
</dbReference>
<feature type="compositionally biased region" description="Polar residues" evidence="1">
    <location>
        <begin position="342"/>
        <end position="351"/>
    </location>
</feature>
<keyword evidence="4" id="KW-1185">Reference proteome</keyword>
<proteinExistence type="predicted"/>
<feature type="compositionally biased region" description="Polar residues" evidence="1">
    <location>
        <begin position="323"/>
        <end position="333"/>
    </location>
</feature>